<dbReference type="Gene3D" id="3.30.559.10">
    <property type="entry name" value="Chloramphenicol acetyltransferase-like domain"/>
    <property type="match status" value="2"/>
</dbReference>
<gene>
    <name evidence="4" type="ORF">K7X08_010770</name>
</gene>
<dbReference type="InterPro" id="IPR023213">
    <property type="entry name" value="CAT-like_dom_sf"/>
</dbReference>
<evidence type="ECO:0008006" key="6">
    <source>
        <dbReference type="Google" id="ProtNLM"/>
    </source>
</evidence>
<proteinExistence type="inferred from homology"/>
<sequence>MDFVVMIQVNFFECGGIAIGIYTSHKIIDGHSLLTFLKSWACESSSRQNIHPDFTTSPLIFIPNPKLPKELTLTMWPTLFGFRKPSIFTFSMNLRPRHSPPLLPFSMGNIIWNIASSYNCDTDLEVRHVIACLRSAAEKVNNEFIEEIKGEGGVFKVEENLRVLEEKYYSNNNALYFGCTSLCNGGLYEVDFGWGRPIWSRVSSFETGLPIATNYIALMDTNTSDGIEAWISLEVNLMAVVECDPEFLAFCSLDPSPL</sequence>
<dbReference type="PANTHER" id="PTHR31623:SF122">
    <property type="entry name" value="HXXXD-TYPE ACYL-TRANSFERASE FAMILY PROTEIN"/>
    <property type="match status" value="1"/>
</dbReference>
<evidence type="ECO:0000256" key="2">
    <source>
        <dbReference type="ARBA" id="ARBA00022679"/>
    </source>
</evidence>
<dbReference type="Proteomes" id="UP001152561">
    <property type="component" value="Unassembled WGS sequence"/>
</dbReference>
<accession>A0A9Q1M1H5</accession>
<keyword evidence="2" id="KW-0808">Transferase</keyword>
<evidence type="ECO:0000256" key="3">
    <source>
        <dbReference type="ARBA" id="ARBA00023315"/>
    </source>
</evidence>
<dbReference type="PANTHER" id="PTHR31623">
    <property type="entry name" value="F21J9.9"/>
    <property type="match status" value="1"/>
</dbReference>
<dbReference type="EMBL" id="JAJAGQ010000012">
    <property type="protein sequence ID" value="KAJ8547184.1"/>
    <property type="molecule type" value="Genomic_DNA"/>
</dbReference>
<keyword evidence="3" id="KW-0012">Acyltransferase</keyword>
<dbReference type="OrthoDB" id="1932220at2759"/>
<dbReference type="GO" id="GO:0016746">
    <property type="term" value="F:acyltransferase activity"/>
    <property type="evidence" value="ECO:0007669"/>
    <property type="project" value="UniProtKB-KW"/>
</dbReference>
<reference evidence="5" key="1">
    <citation type="journal article" date="2023" name="Proc. Natl. Acad. Sci. U.S.A.">
        <title>Genomic and structural basis for evolution of tropane alkaloid biosynthesis.</title>
        <authorList>
            <person name="Wanga Y.-J."/>
            <person name="Taina T."/>
            <person name="Yua J.-Y."/>
            <person name="Lia J."/>
            <person name="Xua B."/>
            <person name="Chenc J."/>
            <person name="D'Auriad J.C."/>
            <person name="Huanga J.-P."/>
            <person name="Huanga S.-X."/>
        </authorList>
    </citation>
    <scope>NUCLEOTIDE SEQUENCE [LARGE SCALE GENOMIC DNA]</scope>
    <source>
        <strain evidence="5">cv. KIB-2019</strain>
    </source>
</reference>
<organism evidence="4 5">
    <name type="scientific">Anisodus acutangulus</name>
    <dbReference type="NCBI Taxonomy" id="402998"/>
    <lineage>
        <taxon>Eukaryota</taxon>
        <taxon>Viridiplantae</taxon>
        <taxon>Streptophyta</taxon>
        <taxon>Embryophyta</taxon>
        <taxon>Tracheophyta</taxon>
        <taxon>Spermatophyta</taxon>
        <taxon>Magnoliopsida</taxon>
        <taxon>eudicotyledons</taxon>
        <taxon>Gunneridae</taxon>
        <taxon>Pentapetalae</taxon>
        <taxon>asterids</taxon>
        <taxon>lamiids</taxon>
        <taxon>Solanales</taxon>
        <taxon>Solanaceae</taxon>
        <taxon>Solanoideae</taxon>
        <taxon>Hyoscyameae</taxon>
        <taxon>Anisodus</taxon>
    </lineage>
</organism>
<dbReference type="AlphaFoldDB" id="A0A9Q1M1H5"/>
<comment type="similarity">
    <text evidence="1">Belongs to the plant acyltransferase family.</text>
</comment>
<evidence type="ECO:0000313" key="5">
    <source>
        <dbReference type="Proteomes" id="UP001152561"/>
    </source>
</evidence>
<name>A0A9Q1M1H5_9SOLA</name>
<dbReference type="Pfam" id="PF02458">
    <property type="entry name" value="Transferase"/>
    <property type="match status" value="2"/>
</dbReference>
<keyword evidence="5" id="KW-1185">Reference proteome</keyword>
<evidence type="ECO:0000256" key="1">
    <source>
        <dbReference type="ARBA" id="ARBA00009861"/>
    </source>
</evidence>
<evidence type="ECO:0000313" key="4">
    <source>
        <dbReference type="EMBL" id="KAJ8547184.1"/>
    </source>
</evidence>
<comment type="caution">
    <text evidence="4">The sequence shown here is derived from an EMBL/GenBank/DDBJ whole genome shotgun (WGS) entry which is preliminary data.</text>
</comment>
<protein>
    <recommendedName>
        <fullName evidence="6">Transferase</fullName>
    </recommendedName>
</protein>